<evidence type="ECO:0000313" key="1">
    <source>
        <dbReference type="EMBL" id="JAH66905.1"/>
    </source>
</evidence>
<proteinExistence type="predicted"/>
<sequence>MVTFQKRSGLCL</sequence>
<accession>A0A0E9UNX4</accession>
<name>A0A0E9UNX4_ANGAN</name>
<dbReference type="EMBL" id="GBXM01041672">
    <property type="protein sequence ID" value="JAH66905.1"/>
    <property type="molecule type" value="Transcribed_RNA"/>
</dbReference>
<reference evidence="1" key="2">
    <citation type="journal article" date="2015" name="Fish Shellfish Immunol.">
        <title>Early steps in the European eel (Anguilla anguilla)-Vibrio vulnificus interaction in the gills: Role of the RtxA13 toxin.</title>
        <authorList>
            <person name="Callol A."/>
            <person name="Pajuelo D."/>
            <person name="Ebbesson L."/>
            <person name="Teles M."/>
            <person name="MacKenzie S."/>
            <person name="Amaro C."/>
        </authorList>
    </citation>
    <scope>NUCLEOTIDE SEQUENCE</scope>
</reference>
<organism evidence="1">
    <name type="scientific">Anguilla anguilla</name>
    <name type="common">European freshwater eel</name>
    <name type="synonym">Muraena anguilla</name>
    <dbReference type="NCBI Taxonomy" id="7936"/>
    <lineage>
        <taxon>Eukaryota</taxon>
        <taxon>Metazoa</taxon>
        <taxon>Chordata</taxon>
        <taxon>Craniata</taxon>
        <taxon>Vertebrata</taxon>
        <taxon>Euteleostomi</taxon>
        <taxon>Actinopterygii</taxon>
        <taxon>Neopterygii</taxon>
        <taxon>Teleostei</taxon>
        <taxon>Anguilliformes</taxon>
        <taxon>Anguillidae</taxon>
        <taxon>Anguilla</taxon>
    </lineage>
</organism>
<protein>
    <submittedName>
        <fullName evidence="1">Uncharacterized protein</fullName>
    </submittedName>
</protein>
<reference evidence="1" key="1">
    <citation type="submission" date="2014-11" db="EMBL/GenBank/DDBJ databases">
        <authorList>
            <person name="Amaro Gonzalez C."/>
        </authorList>
    </citation>
    <scope>NUCLEOTIDE SEQUENCE</scope>
</reference>